<evidence type="ECO:0000313" key="2">
    <source>
        <dbReference type="EnsemblPlants" id="ONIVA05G10940.1"/>
    </source>
</evidence>
<dbReference type="Gramene" id="ONIVA05G10940.1">
    <property type="protein sequence ID" value="ONIVA05G10940.1"/>
    <property type="gene ID" value="ONIVA05G10940"/>
</dbReference>
<keyword evidence="3" id="KW-1185">Reference proteome</keyword>
<proteinExistence type="predicted"/>
<feature type="region of interest" description="Disordered" evidence="1">
    <location>
        <begin position="98"/>
        <end position="117"/>
    </location>
</feature>
<protein>
    <submittedName>
        <fullName evidence="2">Uncharacterized protein</fullName>
    </submittedName>
</protein>
<dbReference type="Proteomes" id="UP000006591">
    <property type="component" value="Chromosome 5"/>
</dbReference>
<reference evidence="2" key="2">
    <citation type="submission" date="2018-04" db="EMBL/GenBank/DDBJ databases">
        <title>OnivRS2 (Oryza nivara Reference Sequence Version 2).</title>
        <authorList>
            <person name="Zhang J."/>
            <person name="Kudrna D."/>
            <person name="Lee S."/>
            <person name="Talag J."/>
            <person name="Rajasekar S."/>
            <person name="Welchert J."/>
            <person name="Hsing Y.-I."/>
            <person name="Wing R.A."/>
        </authorList>
    </citation>
    <scope>NUCLEOTIDE SEQUENCE [LARGE SCALE GENOMIC DNA]</scope>
    <source>
        <strain evidence="2">SL10</strain>
    </source>
</reference>
<organism evidence="2">
    <name type="scientific">Oryza nivara</name>
    <name type="common">Indian wild rice</name>
    <name type="synonym">Oryza sativa f. spontanea</name>
    <dbReference type="NCBI Taxonomy" id="4536"/>
    <lineage>
        <taxon>Eukaryota</taxon>
        <taxon>Viridiplantae</taxon>
        <taxon>Streptophyta</taxon>
        <taxon>Embryophyta</taxon>
        <taxon>Tracheophyta</taxon>
        <taxon>Spermatophyta</taxon>
        <taxon>Magnoliopsida</taxon>
        <taxon>Liliopsida</taxon>
        <taxon>Poales</taxon>
        <taxon>Poaceae</taxon>
        <taxon>BOP clade</taxon>
        <taxon>Oryzoideae</taxon>
        <taxon>Oryzeae</taxon>
        <taxon>Oryzinae</taxon>
        <taxon>Oryza</taxon>
    </lineage>
</organism>
<dbReference type="AlphaFoldDB" id="A0A0E0HC65"/>
<evidence type="ECO:0000256" key="1">
    <source>
        <dbReference type="SAM" id="MobiDB-lite"/>
    </source>
</evidence>
<name>A0A0E0HC65_ORYNI</name>
<accession>A0A0E0HC65</accession>
<evidence type="ECO:0000313" key="3">
    <source>
        <dbReference type="Proteomes" id="UP000006591"/>
    </source>
</evidence>
<feature type="compositionally biased region" description="Basic and acidic residues" evidence="1">
    <location>
        <begin position="98"/>
        <end position="109"/>
    </location>
</feature>
<feature type="compositionally biased region" description="Basic and acidic residues" evidence="1">
    <location>
        <begin position="14"/>
        <end position="23"/>
    </location>
</feature>
<dbReference type="EnsemblPlants" id="ONIVA05G10940.1">
    <property type="protein sequence ID" value="ONIVA05G10940.1"/>
    <property type="gene ID" value="ONIVA05G10940"/>
</dbReference>
<sequence>MSSSTAARLSAEVARSREEKMSEDSPATSSSGLSHIALLRMPSMEEEEEDGELLMVDMEMANEDELLSLNDGGKGHEWQFYLIIRWRSENDFENVQRRAGVDASRREGSRGTVGGSGTAIFYLLSSSPSSCRRRLHGELELNEIQKKERGQEEGRREG</sequence>
<feature type="region of interest" description="Disordered" evidence="1">
    <location>
        <begin position="1"/>
        <end position="35"/>
    </location>
</feature>
<reference evidence="2" key="1">
    <citation type="submission" date="2015-04" db="UniProtKB">
        <authorList>
            <consortium name="EnsemblPlants"/>
        </authorList>
    </citation>
    <scope>IDENTIFICATION</scope>
    <source>
        <strain evidence="2">SL10</strain>
    </source>
</reference>
<dbReference type="HOGENOM" id="CLU_117477_0_0_1"/>